<proteinExistence type="predicted"/>
<dbReference type="PANTHER" id="PTHR35400">
    <property type="entry name" value="SLR1083 PROTEIN"/>
    <property type="match status" value="1"/>
</dbReference>
<dbReference type="Gene3D" id="3.90.1570.10">
    <property type="entry name" value="tt1808, chain A"/>
    <property type="match status" value="1"/>
</dbReference>
<sequence length="80" mass="8543">MVAEVTSANWRDDTESKVAAYATAGVPVHVIADRRHGRVLVLSRPHEGAYQSEASYLPGEKAQIPGAVACEVAAEELPQN</sequence>
<organism evidence="2 3">
    <name type="scientific">Streptomyces aidingensis</name>
    <dbReference type="NCBI Taxonomy" id="910347"/>
    <lineage>
        <taxon>Bacteria</taxon>
        <taxon>Bacillati</taxon>
        <taxon>Actinomycetota</taxon>
        <taxon>Actinomycetes</taxon>
        <taxon>Kitasatosporales</taxon>
        <taxon>Streptomycetaceae</taxon>
        <taxon>Streptomyces</taxon>
    </lineage>
</organism>
<keyword evidence="3" id="KW-1185">Reference proteome</keyword>
<evidence type="ECO:0000259" key="1">
    <source>
        <dbReference type="Pfam" id="PF05685"/>
    </source>
</evidence>
<dbReference type="InterPro" id="IPR008538">
    <property type="entry name" value="Uma2"/>
</dbReference>
<evidence type="ECO:0000313" key="2">
    <source>
        <dbReference type="EMBL" id="SFC55854.1"/>
    </source>
</evidence>
<feature type="domain" description="Putative restriction endonuclease" evidence="1">
    <location>
        <begin position="1"/>
        <end position="65"/>
    </location>
</feature>
<dbReference type="Pfam" id="PF05685">
    <property type="entry name" value="Uma2"/>
    <property type="match status" value="1"/>
</dbReference>
<dbReference type="EMBL" id="FOLM01000004">
    <property type="protein sequence ID" value="SFC55854.1"/>
    <property type="molecule type" value="Genomic_DNA"/>
</dbReference>
<dbReference type="AlphaFoldDB" id="A0A1I1K4S8"/>
<dbReference type="STRING" id="910347.SAMN05421773_10486"/>
<dbReference type="PANTHER" id="PTHR35400:SF3">
    <property type="entry name" value="SLL1072 PROTEIN"/>
    <property type="match status" value="1"/>
</dbReference>
<dbReference type="InterPro" id="IPR012296">
    <property type="entry name" value="Nuclease_put_TT1808"/>
</dbReference>
<dbReference type="GO" id="GO:0004519">
    <property type="term" value="F:endonuclease activity"/>
    <property type="evidence" value="ECO:0007669"/>
    <property type="project" value="UniProtKB-KW"/>
</dbReference>
<keyword evidence="2" id="KW-0540">Nuclease</keyword>
<name>A0A1I1K4S8_9ACTN</name>
<keyword evidence="2" id="KW-0378">Hydrolase</keyword>
<evidence type="ECO:0000313" key="3">
    <source>
        <dbReference type="Proteomes" id="UP000199207"/>
    </source>
</evidence>
<gene>
    <name evidence="2" type="ORF">SAMN05421773_10486</name>
</gene>
<accession>A0A1I1K4S8</accession>
<keyword evidence="2" id="KW-0255">Endonuclease</keyword>
<reference evidence="2 3" key="1">
    <citation type="submission" date="2016-10" db="EMBL/GenBank/DDBJ databases">
        <authorList>
            <person name="de Groot N.N."/>
        </authorList>
    </citation>
    <scope>NUCLEOTIDE SEQUENCE [LARGE SCALE GENOMIC DNA]</scope>
    <source>
        <strain evidence="2 3">CGMCC 4.5739</strain>
    </source>
</reference>
<protein>
    <submittedName>
        <fullName evidence="2">Putative restriction endonuclease</fullName>
    </submittedName>
</protein>
<dbReference type="Proteomes" id="UP000199207">
    <property type="component" value="Unassembled WGS sequence"/>
</dbReference>